<evidence type="ECO:0000313" key="2">
    <source>
        <dbReference type="Proteomes" id="UP000299102"/>
    </source>
</evidence>
<gene>
    <name evidence="1" type="ORF">EVAR_29331_1</name>
</gene>
<organism evidence="1 2">
    <name type="scientific">Eumeta variegata</name>
    <name type="common">Bagworm moth</name>
    <name type="synonym">Eumeta japonica</name>
    <dbReference type="NCBI Taxonomy" id="151549"/>
    <lineage>
        <taxon>Eukaryota</taxon>
        <taxon>Metazoa</taxon>
        <taxon>Ecdysozoa</taxon>
        <taxon>Arthropoda</taxon>
        <taxon>Hexapoda</taxon>
        <taxon>Insecta</taxon>
        <taxon>Pterygota</taxon>
        <taxon>Neoptera</taxon>
        <taxon>Endopterygota</taxon>
        <taxon>Lepidoptera</taxon>
        <taxon>Glossata</taxon>
        <taxon>Ditrysia</taxon>
        <taxon>Tineoidea</taxon>
        <taxon>Psychidae</taxon>
        <taxon>Oiketicinae</taxon>
        <taxon>Eumeta</taxon>
    </lineage>
</organism>
<protein>
    <submittedName>
        <fullName evidence="1">Uncharacterized protein</fullName>
    </submittedName>
</protein>
<keyword evidence="2" id="KW-1185">Reference proteome</keyword>
<accession>A0A4C1WJA0</accession>
<dbReference type="Proteomes" id="UP000299102">
    <property type="component" value="Unassembled WGS sequence"/>
</dbReference>
<reference evidence="1 2" key="1">
    <citation type="journal article" date="2019" name="Commun. Biol.">
        <title>The bagworm genome reveals a unique fibroin gene that provides high tensile strength.</title>
        <authorList>
            <person name="Kono N."/>
            <person name="Nakamura H."/>
            <person name="Ohtoshi R."/>
            <person name="Tomita M."/>
            <person name="Numata K."/>
            <person name="Arakawa K."/>
        </authorList>
    </citation>
    <scope>NUCLEOTIDE SEQUENCE [LARGE SCALE GENOMIC DNA]</scope>
</reference>
<dbReference type="EMBL" id="BGZK01000568">
    <property type="protein sequence ID" value="GBP50572.1"/>
    <property type="molecule type" value="Genomic_DNA"/>
</dbReference>
<name>A0A4C1WJA0_EUMVA</name>
<dbReference type="AlphaFoldDB" id="A0A4C1WJA0"/>
<proteinExistence type="predicted"/>
<sequence length="90" mass="9808">MVFNVTSARDDITVIATVNSTPICVHTTFYSTPDENANFAFVPRKAINVDASAVSGRADAETISRFVPPAYLFECRAWPISIPVPQFDVG</sequence>
<evidence type="ECO:0000313" key="1">
    <source>
        <dbReference type="EMBL" id="GBP50572.1"/>
    </source>
</evidence>
<comment type="caution">
    <text evidence="1">The sequence shown here is derived from an EMBL/GenBank/DDBJ whole genome shotgun (WGS) entry which is preliminary data.</text>
</comment>